<evidence type="ECO:0000256" key="4">
    <source>
        <dbReference type="ARBA" id="ARBA00022692"/>
    </source>
</evidence>
<feature type="transmembrane region" description="Helical" evidence="10">
    <location>
        <begin position="26"/>
        <end position="45"/>
    </location>
</feature>
<name>A0A0P0CI06_9PLAT</name>
<dbReference type="Pfam" id="PF00420">
    <property type="entry name" value="Oxidored_q2"/>
    <property type="match status" value="1"/>
</dbReference>
<evidence type="ECO:0000256" key="7">
    <source>
        <dbReference type="ARBA" id="ARBA00023027"/>
    </source>
</evidence>
<dbReference type="GO" id="GO:0016020">
    <property type="term" value="C:membrane"/>
    <property type="evidence" value="ECO:0007669"/>
    <property type="project" value="UniProtKB-SubCell"/>
</dbReference>
<sequence length="96" mass="10574">MSYSLFILIFIFNILLLVLRVKNLLLILFAFEFLILNIFFMYVYLNNPSEISSSLVFLAVAAGEASLGLSLLVAIVRGSGKDSGESSEILSLCEGF</sequence>
<feature type="transmembrane region" description="Helical" evidence="10">
    <location>
        <begin position="51"/>
        <end position="76"/>
    </location>
</feature>
<evidence type="ECO:0000313" key="11">
    <source>
        <dbReference type="EMBL" id="ALI86934.1"/>
    </source>
</evidence>
<evidence type="ECO:0000256" key="9">
    <source>
        <dbReference type="ARBA" id="ARBA00031586"/>
    </source>
</evidence>
<reference evidence="11" key="1">
    <citation type="journal article" date="2015" name="Gene">
        <title>Characterization of the complete mitochondrial genomes from Polycladida (Platyhelminthes) using next-generation sequencing.</title>
        <authorList>
            <person name="Teresa Aguado M."/>
            <person name="Grande C."/>
            <person name="Gerth M."/>
            <person name="Bleidorn C."/>
            <person name="Norena C."/>
        </authorList>
    </citation>
    <scope>NUCLEOTIDE SEQUENCE</scope>
</reference>
<dbReference type="AlphaFoldDB" id="A0A0P0CI06"/>
<protein>
    <recommendedName>
        <fullName evidence="3">NADH-ubiquinone oxidoreductase chain 4L</fullName>
    </recommendedName>
    <alternativeName>
        <fullName evidence="9">NADH dehydrogenase subunit 4L</fullName>
    </alternativeName>
</protein>
<evidence type="ECO:0000256" key="8">
    <source>
        <dbReference type="ARBA" id="ARBA00023136"/>
    </source>
</evidence>
<feature type="transmembrane region" description="Helical" evidence="10">
    <location>
        <begin position="6"/>
        <end position="21"/>
    </location>
</feature>
<evidence type="ECO:0000256" key="10">
    <source>
        <dbReference type="SAM" id="Phobius"/>
    </source>
</evidence>
<reference evidence="11" key="2">
    <citation type="submission" date="2015-08" db="EMBL/GenBank/DDBJ databases">
        <authorList>
            <person name="Babu N.S."/>
            <person name="Beckwith C.J."/>
            <person name="Beseler K.G."/>
            <person name="Brison A."/>
            <person name="Carone J.V."/>
            <person name="Caskin T.P."/>
            <person name="Diamond M."/>
            <person name="Durham M.E."/>
            <person name="Foxe J.M."/>
            <person name="Go M."/>
            <person name="Henderson B.A."/>
            <person name="Jones I.B."/>
            <person name="McGettigan J.A."/>
            <person name="Micheletti S.J."/>
            <person name="Nasrallah M.E."/>
            <person name="Ortiz D."/>
            <person name="Piller C.R."/>
            <person name="Privatt S.R."/>
            <person name="Schneider S.L."/>
            <person name="Sharp S."/>
            <person name="Smith T.C."/>
            <person name="Stanton J.D."/>
            <person name="Ullery H.E."/>
            <person name="Wilson R.J."/>
            <person name="Serrano M.G."/>
            <person name="Buck G."/>
            <person name="Lee V."/>
            <person name="Wang Y."/>
            <person name="Carvalho R."/>
            <person name="Voegtly L."/>
            <person name="Shi R."/>
            <person name="Duckworth R."/>
            <person name="Johnson A."/>
            <person name="Loviza R."/>
            <person name="Walstead R."/>
            <person name="Shah Z."/>
            <person name="Kiflezghi M."/>
            <person name="Wade K."/>
            <person name="Ball S.L."/>
            <person name="Bradley K.W."/>
            <person name="Asai D.J."/>
            <person name="Bowman C.A."/>
            <person name="Russell D.A."/>
            <person name="Pope W.H."/>
            <person name="Jacobs-Sera D."/>
            <person name="Hendrix R.W."/>
            <person name="Hatfull G.F."/>
        </authorList>
    </citation>
    <scope>NUCLEOTIDE SEQUENCE</scope>
</reference>
<evidence type="ECO:0000256" key="2">
    <source>
        <dbReference type="ARBA" id="ARBA00010519"/>
    </source>
</evidence>
<proteinExistence type="inferred from homology"/>
<geneLocation type="mitochondrion" evidence="11"/>
<keyword evidence="4 10" id="KW-0812">Transmembrane</keyword>
<keyword evidence="8 10" id="KW-0472">Membrane</keyword>
<dbReference type="EMBL" id="KT363734">
    <property type="protein sequence ID" value="ALI86934.1"/>
    <property type="molecule type" value="Genomic_DNA"/>
</dbReference>
<keyword evidence="5" id="KW-1278">Translocase</keyword>
<dbReference type="Gene3D" id="1.10.287.3510">
    <property type="match status" value="1"/>
</dbReference>
<comment type="similarity">
    <text evidence="2">Belongs to the complex I subunit 4L family.</text>
</comment>
<accession>A0A0P0CI06</accession>
<evidence type="ECO:0000256" key="1">
    <source>
        <dbReference type="ARBA" id="ARBA00004141"/>
    </source>
</evidence>
<evidence type="ECO:0000256" key="5">
    <source>
        <dbReference type="ARBA" id="ARBA00022967"/>
    </source>
</evidence>
<keyword evidence="11" id="KW-0496">Mitochondrion</keyword>
<evidence type="ECO:0000256" key="6">
    <source>
        <dbReference type="ARBA" id="ARBA00022989"/>
    </source>
</evidence>
<keyword evidence="6 10" id="KW-1133">Transmembrane helix</keyword>
<gene>
    <name evidence="11" type="primary">nad4L</name>
</gene>
<comment type="subcellular location">
    <subcellularLocation>
        <location evidence="1">Membrane</location>
        <topology evidence="1">Multi-pass membrane protein</topology>
    </subcellularLocation>
</comment>
<evidence type="ECO:0000256" key="3">
    <source>
        <dbReference type="ARBA" id="ARBA00016612"/>
    </source>
</evidence>
<keyword evidence="7" id="KW-0520">NAD</keyword>
<dbReference type="InterPro" id="IPR039428">
    <property type="entry name" value="NUOK/Mnh_C1-like"/>
</dbReference>
<organism evidence="11">
    <name type="scientific">Enchiridium sp. MTA_2015</name>
    <dbReference type="NCBI Taxonomy" id="1712692"/>
    <lineage>
        <taxon>Eukaryota</taxon>
        <taxon>Metazoa</taxon>
        <taxon>Spiralia</taxon>
        <taxon>Lophotrochozoa</taxon>
        <taxon>Platyhelminthes</taxon>
        <taxon>Rhabditophora</taxon>
        <taxon>Polycladida</taxon>
        <taxon>Cotylea</taxon>
        <taxon>Prosthiostomidae</taxon>
        <taxon>Enchiridium</taxon>
    </lineage>
</organism>